<comment type="caution">
    <text evidence="1">The sequence shown here is derived from an EMBL/GenBank/DDBJ whole genome shotgun (WGS) entry which is preliminary data.</text>
</comment>
<sequence length="100" mass="10790">MGAANHTSPALSVYRLMHHINPMQIPKRLHLPPLPLHVHIVPANTGSHRQVLLTPALPALTLHQHPAFLESCMAMNNVSAHPSSCHLPGTAPPHGVLKVL</sequence>
<proteinExistence type="predicted"/>
<organism evidence="1 2">
    <name type="scientific">Engystomops pustulosus</name>
    <name type="common">Tungara frog</name>
    <name type="synonym">Physalaemus pustulosus</name>
    <dbReference type="NCBI Taxonomy" id="76066"/>
    <lineage>
        <taxon>Eukaryota</taxon>
        <taxon>Metazoa</taxon>
        <taxon>Chordata</taxon>
        <taxon>Craniata</taxon>
        <taxon>Vertebrata</taxon>
        <taxon>Euteleostomi</taxon>
        <taxon>Amphibia</taxon>
        <taxon>Batrachia</taxon>
        <taxon>Anura</taxon>
        <taxon>Neobatrachia</taxon>
        <taxon>Hyloidea</taxon>
        <taxon>Leptodactylidae</taxon>
        <taxon>Leiuperinae</taxon>
        <taxon>Engystomops</taxon>
    </lineage>
</organism>
<dbReference type="Proteomes" id="UP000824782">
    <property type="component" value="Unassembled WGS sequence"/>
</dbReference>
<dbReference type="EMBL" id="WNYA01000109">
    <property type="protein sequence ID" value="KAG8549976.1"/>
    <property type="molecule type" value="Genomic_DNA"/>
</dbReference>
<gene>
    <name evidence="1" type="ORF">GDO81_030120</name>
</gene>
<protein>
    <submittedName>
        <fullName evidence="1">Uncharacterized protein</fullName>
    </submittedName>
</protein>
<keyword evidence="2" id="KW-1185">Reference proteome</keyword>
<evidence type="ECO:0000313" key="1">
    <source>
        <dbReference type="EMBL" id="KAG8549976.1"/>
    </source>
</evidence>
<evidence type="ECO:0000313" key="2">
    <source>
        <dbReference type="Proteomes" id="UP000824782"/>
    </source>
</evidence>
<name>A0AAV6ZL16_ENGPU</name>
<dbReference type="AlphaFoldDB" id="A0AAV6ZL16"/>
<accession>A0AAV6ZL16</accession>
<reference evidence="1" key="1">
    <citation type="thesis" date="2020" institute="ProQuest LLC" country="789 East Eisenhower Parkway, Ann Arbor, MI, USA">
        <title>Comparative Genomics and Chromosome Evolution.</title>
        <authorList>
            <person name="Mudd A.B."/>
        </authorList>
    </citation>
    <scope>NUCLEOTIDE SEQUENCE</scope>
    <source>
        <strain evidence="1">237g6f4</strain>
        <tissue evidence="1">Blood</tissue>
    </source>
</reference>